<dbReference type="EMBL" id="BARS01044449">
    <property type="protein sequence ID" value="GAG36286.1"/>
    <property type="molecule type" value="Genomic_DNA"/>
</dbReference>
<gene>
    <name evidence="1" type="ORF">S01H1_67149</name>
</gene>
<sequence length="50" mass="5784">MNVPMNVLQVKKLRRRVEDALRKSDIKVLLQVASLLGLRVQQDLDKLVDK</sequence>
<accession>X0YHH7</accession>
<evidence type="ECO:0000313" key="1">
    <source>
        <dbReference type="EMBL" id="GAG36286.1"/>
    </source>
</evidence>
<protein>
    <submittedName>
        <fullName evidence="1">Uncharacterized protein</fullName>
    </submittedName>
</protein>
<comment type="caution">
    <text evidence="1">The sequence shown here is derived from an EMBL/GenBank/DDBJ whole genome shotgun (WGS) entry which is preliminary data.</text>
</comment>
<name>X0YHH7_9ZZZZ</name>
<reference evidence="1" key="1">
    <citation type="journal article" date="2014" name="Front. Microbiol.">
        <title>High frequency of phylogenetically diverse reductive dehalogenase-homologous genes in deep subseafloor sedimentary metagenomes.</title>
        <authorList>
            <person name="Kawai M."/>
            <person name="Futagami T."/>
            <person name="Toyoda A."/>
            <person name="Takaki Y."/>
            <person name="Nishi S."/>
            <person name="Hori S."/>
            <person name="Arai W."/>
            <person name="Tsubouchi T."/>
            <person name="Morono Y."/>
            <person name="Uchiyama I."/>
            <person name="Ito T."/>
            <person name="Fujiyama A."/>
            <person name="Inagaki F."/>
            <person name="Takami H."/>
        </authorList>
    </citation>
    <scope>NUCLEOTIDE SEQUENCE</scope>
    <source>
        <strain evidence="1">Expedition CK06-06</strain>
    </source>
</reference>
<proteinExistence type="predicted"/>
<organism evidence="1">
    <name type="scientific">marine sediment metagenome</name>
    <dbReference type="NCBI Taxonomy" id="412755"/>
    <lineage>
        <taxon>unclassified sequences</taxon>
        <taxon>metagenomes</taxon>
        <taxon>ecological metagenomes</taxon>
    </lineage>
</organism>
<dbReference type="AlphaFoldDB" id="X0YHH7"/>